<keyword evidence="2" id="KW-0472">Membrane</keyword>
<sequence>MLLVVTLGGALSRPPAAAGQSDPDVLRLPFPQYDGTLTPYTFQLGYPLVTLVYDTLMWRDANGIPRPWLARSVTRSQDGRRVTVTLRPGVRWHDGRPVTAADVAFTFRYMAARPQPRFTPQLAGVRRVRATGRLTATIDLRRASLGFEDQPLADVPMLPRHLWQGVPEGRTPAGLPVGSGPYRLVSARERSGYRLRANRDYFKGTPRVREVRVPIIDDAERTYAALRERKVDMVPLSLPRESADDLDATLGIDLARGPSYVGTTLLLNVRRAPFDSVAARRAVATALDLGRIARNVAPAEPADEGFVHPASRWSAAARVHRFDLPAARKAVRSLRLPRLRIMAPRNDPSRLEAGRQVVLALERAGVRATLVEVPGRQLGRAIGEEGVPPNFEAAIQSIPPLVSYDPDYLRVLFGSDARSAPLNFSGYRSPAFDALARRVASASDRAERRVAVRAELRLLARDAPSIPLLFSRGTYAYRSSVYNRWLFVKGTGILDKRSFLPGETQAAQAPRPDGREVGRQVEPAASESGVSVLNVISLVVLAGVVLLAGVALGQAVSRPKA</sequence>
<dbReference type="InterPro" id="IPR039424">
    <property type="entry name" value="SBP_5"/>
</dbReference>
<dbReference type="GO" id="GO:0015833">
    <property type="term" value="P:peptide transport"/>
    <property type="evidence" value="ECO:0007669"/>
    <property type="project" value="TreeGrafter"/>
</dbReference>
<evidence type="ECO:0000256" key="1">
    <source>
        <dbReference type="ARBA" id="ARBA00022729"/>
    </source>
</evidence>
<gene>
    <name evidence="4" type="ORF">AVDCRST_MAG53-1977</name>
</gene>
<dbReference type="InterPro" id="IPR000914">
    <property type="entry name" value="SBP_5_dom"/>
</dbReference>
<evidence type="ECO:0000259" key="3">
    <source>
        <dbReference type="Pfam" id="PF00496"/>
    </source>
</evidence>
<evidence type="ECO:0000313" key="4">
    <source>
        <dbReference type="EMBL" id="CAA9501137.1"/>
    </source>
</evidence>
<keyword evidence="1" id="KW-0732">Signal</keyword>
<dbReference type="GO" id="GO:0042884">
    <property type="term" value="P:microcin transport"/>
    <property type="evidence" value="ECO:0007669"/>
    <property type="project" value="TreeGrafter"/>
</dbReference>
<keyword evidence="2" id="KW-0812">Transmembrane</keyword>
<dbReference type="GO" id="GO:0030288">
    <property type="term" value="C:outer membrane-bounded periplasmic space"/>
    <property type="evidence" value="ECO:0007669"/>
    <property type="project" value="TreeGrafter"/>
</dbReference>
<dbReference type="Gene3D" id="3.10.105.10">
    <property type="entry name" value="Dipeptide-binding Protein, Domain 3"/>
    <property type="match status" value="1"/>
</dbReference>
<dbReference type="SUPFAM" id="SSF53850">
    <property type="entry name" value="Periplasmic binding protein-like II"/>
    <property type="match status" value="1"/>
</dbReference>
<dbReference type="GO" id="GO:1904680">
    <property type="term" value="F:peptide transmembrane transporter activity"/>
    <property type="evidence" value="ECO:0007669"/>
    <property type="project" value="TreeGrafter"/>
</dbReference>
<organism evidence="4">
    <name type="scientific">uncultured Solirubrobacteraceae bacterium</name>
    <dbReference type="NCBI Taxonomy" id="1162706"/>
    <lineage>
        <taxon>Bacteria</taxon>
        <taxon>Bacillati</taxon>
        <taxon>Actinomycetota</taxon>
        <taxon>Thermoleophilia</taxon>
        <taxon>Solirubrobacterales</taxon>
        <taxon>Solirubrobacteraceae</taxon>
        <taxon>environmental samples</taxon>
    </lineage>
</organism>
<dbReference type="PANTHER" id="PTHR30290:SF64">
    <property type="entry name" value="ABC TRANSPORTER PERIPLASMIC BINDING PROTEIN"/>
    <property type="match status" value="1"/>
</dbReference>
<feature type="domain" description="Solute-binding protein family 5" evidence="3">
    <location>
        <begin position="65"/>
        <end position="376"/>
    </location>
</feature>
<name>A0A6J4SKL2_9ACTN</name>
<protein>
    <submittedName>
        <fullName evidence="4">Oligopeptide ABC transporter, periplasmic oligopeptide-binding protein OppA</fullName>
    </submittedName>
</protein>
<dbReference type="EMBL" id="CADCVR010000064">
    <property type="protein sequence ID" value="CAA9501137.1"/>
    <property type="molecule type" value="Genomic_DNA"/>
</dbReference>
<dbReference type="Pfam" id="PF00496">
    <property type="entry name" value="SBP_bac_5"/>
    <property type="match status" value="1"/>
</dbReference>
<reference evidence="4" key="1">
    <citation type="submission" date="2020-02" db="EMBL/GenBank/DDBJ databases">
        <authorList>
            <person name="Meier V. D."/>
        </authorList>
    </citation>
    <scope>NUCLEOTIDE SEQUENCE</scope>
    <source>
        <strain evidence="4">AVDCRST_MAG53</strain>
    </source>
</reference>
<feature type="transmembrane region" description="Helical" evidence="2">
    <location>
        <begin position="532"/>
        <end position="552"/>
    </location>
</feature>
<proteinExistence type="predicted"/>
<dbReference type="PANTHER" id="PTHR30290">
    <property type="entry name" value="PERIPLASMIC BINDING COMPONENT OF ABC TRANSPORTER"/>
    <property type="match status" value="1"/>
</dbReference>
<accession>A0A6J4SKL2</accession>
<dbReference type="AlphaFoldDB" id="A0A6J4SKL2"/>
<keyword evidence="2" id="KW-1133">Transmembrane helix</keyword>
<dbReference type="Gene3D" id="3.40.190.10">
    <property type="entry name" value="Periplasmic binding protein-like II"/>
    <property type="match status" value="1"/>
</dbReference>
<evidence type="ECO:0000256" key="2">
    <source>
        <dbReference type="SAM" id="Phobius"/>
    </source>
</evidence>